<dbReference type="Gene3D" id="2.40.70.10">
    <property type="entry name" value="Acid Proteases"/>
    <property type="match status" value="1"/>
</dbReference>
<dbReference type="Proteomes" id="UP001201463">
    <property type="component" value="Unassembled WGS sequence"/>
</dbReference>
<dbReference type="InterPro" id="IPR021109">
    <property type="entry name" value="Peptidase_aspartic_dom_sf"/>
</dbReference>
<dbReference type="RefSeq" id="WP_233391044.1">
    <property type="nucleotide sequence ID" value="NZ_JAJTWT010000003.1"/>
</dbReference>
<dbReference type="NCBIfam" id="TIGR02281">
    <property type="entry name" value="clan_AA_DTGA"/>
    <property type="match status" value="1"/>
</dbReference>
<feature type="transmembrane region" description="Helical" evidence="1">
    <location>
        <begin position="12"/>
        <end position="32"/>
    </location>
</feature>
<keyword evidence="1" id="KW-0812">Transmembrane</keyword>
<keyword evidence="1" id="KW-0472">Membrane</keyword>
<gene>
    <name evidence="2" type="ORF">LXT12_08240</name>
</gene>
<dbReference type="SUPFAM" id="SSF50630">
    <property type="entry name" value="Acid proteases"/>
    <property type="match status" value="1"/>
</dbReference>
<dbReference type="InterPro" id="IPR034122">
    <property type="entry name" value="Retropepsin-like_bacterial"/>
</dbReference>
<organism evidence="2 3">
    <name type="scientific">Pelomonas caseinilytica</name>
    <dbReference type="NCBI Taxonomy" id="2906763"/>
    <lineage>
        <taxon>Bacteria</taxon>
        <taxon>Pseudomonadati</taxon>
        <taxon>Pseudomonadota</taxon>
        <taxon>Betaproteobacteria</taxon>
        <taxon>Burkholderiales</taxon>
        <taxon>Sphaerotilaceae</taxon>
        <taxon>Roseateles</taxon>
    </lineage>
</organism>
<keyword evidence="3" id="KW-1185">Reference proteome</keyword>
<accession>A0ABS8XFH4</accession>
<dbReference type="EMBL" id="JAJTWT010000003">
    <property type="protein sequence ID" value="MCE4537239.1"/>
    <property type="molecule type" value="Genomic_DNA"/>
</dbReference>
<name>A0ABS8XFH4_9BURK</name>
<protein>
    <submittedName>
        <fullName evidence="2">Retroviral-like aspartic protease family protein</fullName>
    </submittedName>
</protein>
<comment type="caution">
    <text evidence="2">The sequence shown here is derived from an EMBL/GenBank/DDBJ whole genome shotgun (WGS) entry which is preliminary data.</text>
</comment>
<dbReference type="InterPro" id="IPR011969">
    <property type="entry name" value="Clan_AA_Asp_peptidase_C"/>
</dbReference>
<dbReference type="Pfam" id="PF13975">
    <property type="entry name" value="gag-asp_proteas"/>
    <property type="match status" value="1"/>
</dbReference>
<sequence>MSSHHPDLPHSLKLLTIWLLVGLVVFLGFQAWERQRAARRFQMAGQTVVLTRADDGHFHWPGHVGDEAVDFLVDTGATSTALPQALAERAGLKPLGPVRAQTAAGPVQGFVAEATLTLDGGVRAERLTVTVLPTLGAPLLGMDVLGRLHFSQQPGQLRIEPSP</sequence>
<evidence type="ECO:0000313" key="2">
    <source>
        <dbReference type="EMBL" id="MCE4537239.1"/>
    </source>
</evidence>
<keyword evidence="1" id="KW-1133">Transmembrane helix</keyword>
<reference evidence="2 3" key="1">
    <citation type="submission" date="2021-12" db="EMBL/GenBank/DDBJ databases">
        <title>Genome seq of p7.</title>
        <authorList>
            <person name="Seo T."/>
        </authorList>
    </citation>
    <scope>NUCLEOTIDE SEQUENCE [LARGE SCALE GENOMIC DNA]</scope>
    <source>
        <strain evidence="2 3">P7</strain>
    </source>
</reference>
<evidence type="ECO:0000313" key="3">
    <source>
        <dbReference type="Proteomes" id="UP001201463"/>
    </source>
</evidence>
<dbReference type="CDD" id="cd05483">
    <property type="entry name" value="retropepsin_like_bacteria"/>
    <property type="match status" value="1"/>
</dbReference>
<dbReference type="InterPro" id="IPR001969">
    <property type="entry name" value="Aspartic_peptidase_AS"/>
</dbReference>
<dbReference type="PROSITE" id="PS00141">
    <property type="entry name" value="ASP_PROTEASE"/>
    <property type="match status" value="1"/>
</dbReference>
<evidence type="ECO:0000256" key="1">
    <source>
        <dbReference type="SAM" id="Phobius"/>
    </source>
</evidence>
<proteinExistence type="predicted"/>